<evidence type="ECO:0000313" key="5">
    <source>
        <dbReference type="Proteomes" id="UP000078560"/>
    </source>
</evidence>
<feature type="non-terminal residue" evidence="3">
    <location>
        <position position="1"/>
    </location>
</feature>
<evidence type="ECO:0000313" key="4">
    <source>
        <dbReference type="Proteomes" id="UP000078546"/>
    </source>
</evidence>
<evidence type="ECO:0000256" key="1">
    <source>
        <dbReference type="SAM" id="MobiDB-lite"/>
    </source>
</evidence>
<protein>
    <submittedName>
        <fullName evidence="3">PIR Superfamily Protein</fullName>
    </submittedName>
</protein>
<dbReference type="Pfam" id="PF05795">
    <property type="entry name" value="Plasmodium_Vir"/>
    <property type="match status" value="1"/>
</dbReference>
<evidence type="ECO:0000313" key="3">
    <source>
        <dbReference type="EMBL" id="SBT01895.1"/>
    </source>
</evidence>
<organism evidence="3 4">
    <name type="scientific">Plasmodium ovale curtisi</name>
    <dbReference type="NCBI Taxonomy" id="864141"/>
    <lineage>
        <taxon>Eukaryota</taxon>
        <taxon>Sar</taxon>
        <taxon>Alveolata</taxon>
        <taxon>Apicomplexa</taxon>
        <taxon>Aconoidasida</taxon>
        <taxon>Haemosporida</taxon>
        <taxon>Plasmodiidae</taxon>
        <taxon>Plasmodium</taxon>
        <taxon>Plasmodium (Plasmodium)</taxon>
    </lineage>
</organism>
<sequence length="100" mass="10752">LKFTLEDSSAGIPLHSEGESNVSSNTTPINVGVGVGALFSLSFLYKFTAIGSCVNRTFLGKGNTMKNYDEDIGQNFLGNNADFDNYIPENARYNAAYNAA</sequence>
<accession>A0A1A8XB73</accession>
<gene>
    <name evidence="3" type="ORF">POVCU1_070610</name>
    <name evidence="2" type="ORF">POVCU2_0073370</name>
</gene>
<evidence type="ECO:0000313" key="2">
    <source>
        <dbReference type="EMBL" id="SBS92305.1"/>
    </source>
</evidence>
<dbReference type="EMBL" id="FLQU01001271">
    <property type="protein sequence ID" value="SBS92305.1"/>
    <property type="molecule type" value="Genomic_DNA"/>
</dbReference>
<name>A0A1A8XB73_PLAOA</name>
<dbReference type="InterPro" id="IPR008780">
    <property type="entry name" value="Plasmodium_Vir"/>
</dbReference>
<dbReference type="Proteomes" id="UP000078560">
    <property type="component" value="Unassembled WGS sequence"/>
</dbReference>
<dbReference type="EMBL" id="FLQV01002850">
    <property type="protein sequence ID" value="SBT01895.1"/>
    <property type="molecule type" value="Genomic_DNA"/>
</dbReference>
<reference evidence="4 5" key="2">
    <citation type="submission" date="2016-05" db="EMBL/GenBank/DDBJ databases">
        <authorList>
            <person name="Naeem Raeece"/>
        </authorList>
    </citation>
    <scope>NUCLEOTIDE SEQUENCE [LARGE SCALE GENOMIC DNA]</scope>
</reference>
<dbReference type="AlphaFoldDB" id="A0A1A8XB73"/>
<proteinExistence type="predicted"/>
<feature type="region of interest" description="Disordered" evidence="1">
    <location>
        <begin position="1"/>
        <end position="25"/>
    </location>
</feature>
<dbReference type="Proteomes" id="UP000078546">
    <property type="component" value="Unassembled WGS sequence"/>
</dbReference>
<reference evidence="3" key="1">
    <citation type="submission" date="2016-05" db="EMBL/GenBank/DDBJ databases">
        <authorList>
            <person name="Lavstsen T."/>
            <person name="Jespersen J.S."/>
        </authorList>
    </citation>
    <scope>NUCLEOTIDE SEQUENCE [LARGE SCALE GENOMIC DNA]</scope>
</reference>